<sequence>MARTIYYVGSSMDGYIADRRNKLDWLMQFNDAAGVQDSIETFMERVGVIVMGSETYKFLLEQAPDAWAYGSTPTWVFTHHELPGISGADITFVRGDVDIFHPSICADAGEKDIWLIGGGQLAAQYASAGLLDELILTLVPVALGGGQPLLPVSRTTAPARLRATRALGDLVELHYDLTPASS</sequence>
<dbReference type="PANTHER" id="PTHR38011:SF11">
    <property type="entry name" value="2,5-DIAMINO-6-RIBOSYLAMINO-4(3H)-PYRIMIDINONE 5'-PHOSPHATE REDUCTASE"/>
    <property type="match status" value="1"/>
</dbReference>
<dbReference type="Pfam" id="PF01872">
    <property type="entry name" value="RibD_C"/>
    <property type="match status" value="1"/>
</dbReference>
<evidence type="ECO:0000259" key="1">
    <source>
        <dbReference type="Pfam" id="PF01872"/>
    </source>
</evidence>
<gene>
    <name evidence="2" type="ORF">MNQ99_11215</name>
</gene>
<dbReference type="InterPro" id="IPR002734">
    <property type="entry name" value="RibDG_C"/>
</dbReference>
<protein>
    <submittedName>
        <fullName evidence="2">Dihydrofolate reductase family protein</fullName>
    </submittedName>
</protein>
<reference evidence="2 3" key="1">
    <citation type="submission" date="2022-03" db="EMBL/GenBank/DDBJ databases">
        <title>Isotopic signatures of nitrous oxide derived from detoxification processes.</title>
        <authorList>
            <person name="Behrendt U."/>
            <person name="Buchen C."/>
            <person name="Well R."/>
            <person name="Ulrich A."/>
            <person name="Rohe L."/>
            <person name="Kolb S."/>
            <person name="Schloter M."/>
            <person name="Horn M.A."/>
            <person name="Augustin J."/>
        </authorList>
    </citation>
    <scope>NUCLEOTIDE SEQUENCE [LARGE SCALE GENOMIC DNA]</scope>
    <source>
        <strain evidence="2 3">S4-C24</strain>
    </source>
</reference>
<dbReference type="PANTHER" id="PTHR38011">
    <property type="entry name" value="DIHYDROFOLATE REDUCTASE FAMILY PROTEIN (AFU_ORTHOLOGUE AFUA_8G06820)"/>
    <property type="match status" value="1"/>
</dbReference>
<proteinExistence type="predicted"/>
<dbReference type="EMBL" id="CP093326">
    <property type="protein sequence ID" value="UNK44566.1"/>
    <property type="molecule type" value="Genomic_DNA"/>
</dbReference>
<dbReference type="SUPFAM" id="SSF53597">
    <property type="entry name" value="Dihydrofolate reductase-like"/>
    <property type="match status" value="1"/>
</dbReference>
<name>A0ABY3W8E8_9MICC</name>
<dbReference type="RefSeq" id="WP_241913005.1">
    <property type="nucleotide sequence ID" value="NZ_CP093326.1"/>
</dbReference>
<evidence type="ECO:0000313" key="2">
    <source>
        <dbReference type="EMBL" id="UNK44566.1"/>
    </source>
</evidence>
<keyword evidence="3" id="KW-1185">Reference proteome</keyword>
<dbReference type="InterPro" id="IPR024072">
    <property type="entry name" value="DHFR-like_dom_sf"/>
</dbReference>
<dbReference type="Proteomes" id="UP000829069">
    <property type="component" value="Chromosome"/>
</dbReference>
<dbReference type="Gene3D" id="3.40.430.10">
    <property type="entry name" value="Dihydrofolate Reductase, subunit A"/>
    <property type="match status" value="1"/>
</dbReference>
<dbReference type="InterPro" id="IPR050765">
    <property type="entry name" value="Riboflavin_Biosynth_HTPR"/>
</dbReference>
<accession>A0ABY3W8E8</accession>
<organism evidence="2 3">
    <name type="scientific">Arthrobacter sulfonylureivorans</name>
    <dbReference type="NCBI Taxonomy" id="2486855"/>
    <lineage>
        <taxon>Bacteria</taxon>
        <taxon>Bacillati</taxon>
        <taxon>Actinomycetota</taxon>
        <taxon>Actinomycetes</taxon>
        <taxon>Micrococcales</taxon>
        <taxon>Micrococcaceae</taxon>
        <taxon>Arthrobacter</taxon>
    </lineage>
</organism>
<feature type="domain" description="Bacterial bifunctional deaminase-reductase C-terminal" evidence="1">
    <location>
        <begin position="106"/>
        <end position="155"/>
    </location>
</feature>
<evidence type="ECO:0000313" key="3">
    <source>
        <dbReference type="Proteomes" id="UP000829069"/>
    </source>
</evidence>